<protein>
    <recommendedName>
        <fullName evidence="7">MPN domain-containing protein</fullName>
    </recommendedName>
</protein>
<keyword evidence="4" id="KW-0862">Zinc</keyword>
<dbReference type="EMBL" id="JARK01001403">
    <property type="protein sequence ID" value="EYC08167.1"/>
    <property type="molecule type" value="Genomic_DNA"/>
</dbReference>
<dbReference type="Proteomes" id="UP000024635">
    <property type="component" value="Unassembled WGS sequence"/>
</dbReference>
<keyword evidence="9" id="KW-1185">Reference proteome</keyword>
<dbReference type="PANTHER" id="PTHR10410">
    <property type="entry name" value="EUKARYOTIC TRANSLATION INITIATION FACTOR 3 -RELATED"/>
    <property type="match status" value="1"/>
</dbReference>
<dbReference type="MEROPS" id="M67.A10"/>
<evidence type="ECO:0000259" key="7">
    <source>
        <dbReference type="PROSITE" id="PS50249"/>
    </source>
</evidence>
<dbReference type="InterPro" id="IPR050242">
    <property type="entry name" value="JAMM_MPN+_peptidase_M67A"/>
</dbReference>
<evidence type="ECO:0000256" key="1">
    <source>
        <dbReference type="ARBA" id="ARBA00022670"/>
    </source>
</evidence>
<dbReference type="InterPro" id="IPR056263">
    <property type="entry name" value="RPN11_C"/>
</dbReference>
<proteinExistence type="predicted"/>
<keyword evidence="6" id="KW-0482">Metalloprotease</keyword>
<dbReference type="CDD" id="cd08069">
    <property type="entry name" value="MPN_RPN11_CSN5"/>
    <property type="match status" value="1"/>
</dbReference>
<name>A0A016U010_9BILA</name>
<keyword evidence="3" id="KW-0378">Hydrolase</keyword>
<dbReference type="Gene3D" id="3.40.140.10">
    <property type="entry name" value="Cytidine Deaminase, domain 2"/>
    <property type="match status" value="1"/>
</dbReference>
<gene>
    <name evidence="8" type="primary">Acey_s0067.g28</name>
    <name evidence="8" type="synonym">Acey-F37A4.5</name>
    <name evidence="8" type="ORF">Y032_0067g28</name>
</gene>
<sequence>MEIALIGLNGEYLASGCNHNGSPTPWIGYGGWKCYRCRAAGDSPLRSSPSLALQMGAKEVSDDPTHPDSAETVHISALALLKMLRHARSGVPLEVMGLMLGSFVDDYTINVVDVFAMPQSGTSVTVESVDPVYQTKHMELLKQTGRTEMVVGWYHSHPGFGCWLSSVDVSTQQSFEALHPRAVALVVDPIQSVKGNVMLDAFRSINPLAVNPRLCAPTAEARQTTSNMGHLVRPSLVSTVHGLGLRYYSLNCAYKLTTREQKMLSRLNQKTWLDGMNIRKFSAVDQSNSDQIEEMLKLTQLFTKDIQADKPANSSEQQVKRYGRLNAKQKLEQLCNEIMADNIVQELSTVISTQSLQ</sequence>
<dbReference type="InterPro" id="IPR037518">
    <property type="entry name" value="MPN"/>
</dbReference>
<dbReference type="GO" id="GO:0000502">
    <property type="term" value="C:proteasome complex"/>
    <property type="evidence" value="ECO:0007669"/>
    <property type="project" value="UniProtKB-KW"/>
</dbReference>
<dbReference type="OrthoDB" id="605656at2759"/>
<evidence type="ECO:0000313" key="9">
    <source>
        <dbReference type="Proteomes" id="UP000024635"/>
    </source>
</evidence>
<evidence type="ECO:0000256" key="4">
    <source>
        <dbReference type="ARBA" id="ARBA00022833"/>
    </source>
</evidence>
<dbReference type="InterPro" id="IPR000555">
    <property type="entry name" value="JAMM/MPN+_dom"/>
</dbReference>
<dbReference type="GO" id="GO:0046872">
    <property type="term" value="F:metal ion binding"/>
    <property type="evidence" value="ECO:0007669"/>
    <property type="project" value="UniProtKB-KW"/>
</dbReference>
<keyword evidence="2" id="KW-0479">Metal-binding</keyword>
<evidence type="ECO:0000256" key="2">
    <source>
        <dbReference type="ARBA" id="ARBA00022723"/>
    </source>
</evidence>
<keyword evidence="5" id="KW-0647">Proteasome</keyword>
<evidence type="ECO:0000256" key="3">
    <source>
        <dbReference type="ARBA" id="ARBA00022801"/>
    </source>
</evidence>
<dbReference type="STRING" id="53326.A0A016U010"/>
<dbReference type="GO" id="GO:0006508">
    <property type="term" value="P:proteolysis"/>
    <property type="evidence" value="ECO:0007669"/>
    <property type="project" value="UniProtKB-KW"/>
</dbReference>
<reference evidence="9" key="1">
    <citation type="journal article" date="2015" name="Nat. Genet.">
        <title>The genome and transcriptome of the zoonotic hookworm Ancylostoma ceylanicum identify infection-specific gene families.</title>
        <authorList>
            <person name="Schwarz E.M."/>
            <person name="Hu Y."/>
            <person name="Antoshechkin I."/>
            <person name="Miller M.M."/>
            <person name="Sternberg P.W."/>
            <person name="Aroian R.V."/>
        </authorList>
    </citation>
    <scope>NUCLEOTIDE SEQUENCE</scope>
    <source>
        <strain evidence="9">HY135</strain>
    </source>
</reference>
<feature type="domain" description="MPN" evidence="7">
    <location>
        <begin position="73"/>
        <end position="208"/>
    </location>
</feature>
<dbReference type="GO" id="GO:0008237">
    <property type="term" value="F:metallopeptidase activity"/>
    <property type="evidence" value="ECO:0007669"/>
    <property type="project" value="UniProtKB-KW"/>
</dbReference>
<comment type="caution">
    <text evidence="8">The sequence shown here is derived from an EMBL/GenBank/DDBJ whole genome shotgun (WGS) entry which is preliminary data.</text>
</comment>
<dbReference type="PROSITE" id="PS50249">
    <property type="entry name" value="MPN"/>
    <property type="match status" value="1"/>
</dbReference>
<dbReference type="Pfam" id="PF23594">
    <property type="entry name" value="RPN11_C"/>
    <property type="match status" value="1"/>
</dbReference>
<evidence type="ECO:0000313" key="8">
    <source>
        <dbReference type="EMBL" id="EYC08167.1"/>
    </source>
</evidence>
<evidence type="ECO:0000256" key="5">
    <source>
        <dbReference type="ARBA" id="ARBA00022942"/>
    </source>
</evidence>
<dbReference type="SMART" id="SM00232">
    <property type="entry name" value="JAB_MPN"/>
    <property type="match status" value="1"/>
</dbReference>
<dbReference type="Pfam" id="PF01398">
    <property type="entry name" value="JAB"/>
    <property type="match status" value="1"/>
</dbReference>
<organism evidence="8 9">
    <name type="scientific">Ancylostoma ceylanicum</name>
    <dbReference type="NCBI Taxonomy" id="53326"/>
    <lineage>
        <taxon>Eukaryota</taxon>
        <taxon>Metazoa</taxon>
        <taxon>Ecdysozoa</taxon>
        <taxon>Nematoda</taxon>
        <taxon>Chromadorea</taxon>
        <taxon>Rhabditida</taxon>
        <taxon>Rhabditina</taxon>
        <taxon>Rhabditomorpha</taxon>
        <taxon>Strongyloidea</taxon>
        <taxon>Ancylostomatidae</taxon>
        <taxon>Ancylostomatinae</taxon>
        <taxon>Ancylostoma</taxon>
    </lineage>
</organism>
<accession>A0A016U010</accession>
<dbReference type="SUPFAM" id="SSF102712">
    <property type="entry name" value="JAB1/MPN domain"/>
    <property type="match status" value="1"/>
</dbReference>
<keyword evidence="1" id="KW-0645">Protease</keyword>
<evidence type="ECO:0000256" key="6">
    <source>
        <dbReference type="ARBA" id="ARBA00023049"/>
    </source>
</evidence>
<dbReference type="FunFam" id="3.40.140.10:FF:000026">
    <property type="entry name" value="26S proteasome non-ATPase regulatory subunit 14"/>
    <property type="match status" value="1"/>
</dbReference>
<dbReference type="AlphaFoldDB" id="A0A016U010"/>